<dbReference type="Proteomes" id="UP001230951">
    <property type="component" value="Unassembled WGS sequence"/>
</dbReference>
<dbReference type="EMBL" id="JAUSRG010000003">
    <property type="protein sequence ID" value="MDP9904734.1"/>
    <property type="molecule type" value="Genomic_DNA"/>
</dbReference>
<dbReference type="Proteomes" id="UP001242995">
    <property type="component" value="Unassembled WGS sequence"/>
</dbReference>
<dbReference type="PROSITE" id="PS51354">
    <property type="entry name" value="GLUTAREDOXIN_2"/>
    <property type="match status" value="1"/>
</dbReference>
<keyword evidence="4" id="KW-1185">Reference proteome</keyword>
<dbReference type="EMBL" id="JAUSTF010000004">
    <property type="protein sequence ID" value="MDQ0180837.1"/>
    <property type="molecule type" value="Genomic_DNA"/>
</dbReference>
<dbReference type="InterPro" id="IPR002109">
    <property type="entry name" value="Glutaredoxin"/>
</dbReference>
<dbReference type="Gene3D" id="3.40.30.10">
    <property type="entry name" value="Glutaredoxin"/>
    <property type="match status" value="1"/>
</dbReference>
<dbReference type="AlphaFoldDB" id="A0AAW8DHJ2"/>
<evidence type="ECO:0000313" key="2">
    <source>
        <dbReference type="EMBL" id="MDP9904734.1"/>
    </source>
</evidence>
<feature type="domain" description="Glutaredoxin" evidence="1">
    <location>
        <begin position="20"/>
        <end position="73"/>
    </location>
</feature>
<dbReference type="Pfam" id="PF00462">
    <property type="entry name" value="Glutaredoxin"/>
    <property type="match status" value="1"/>
</dbReference>
<evidence type="ECO:0000313" key="4">
    <source>
        <dbReference type="Proteomes" id="UP001230951"/>
    </source>
</evidence>
<evidence type="ECO:0000313" key="5">
    <source>
        <dbReference type="Proteomes" id="UP001242995"/>
    </source>
</evidence>
<reference evidence="2 4" key="1">
    <citation type="submission" date="2023-07" db="EMBL/GenBank/DDBJ databases">
        <title>Sorghum-associated microbial communities from plants grown in Nebraska, USA.</title>
        <authorList>
            <person name="Schachtman D."/>
        </authorList>
    </citation>
    <scope>NUCLEOTIDE SEQUENCE</scope>
    <source>
        <strain evidence="2">DS1006</strain>
        <strain evidence="3 4">DS1016</strain>
    </source>
</reference>
<evidence type="ECO:0000259" key="1">
    <source>
        <dbReference type="Pfam" id="PF00462"/>
    </source>
</evidence>
<proteinExistence type="predicted"/>
<name>A0AAW8DHJ2_9MICC</name>
<accession>A0AAW8DHJ2</accession>
<comment type="caution">
    <text evidence="2">The sequence shown here is derived from an EMBL/GenBank/DDBJ whole genome shotgun (WGS) entry which is preliminary data.</text>
</comment>
<dbReference type="SUPFAM" id="SSF52833">
    <property type="entry name" value="Thioredoxin-like"/>
    <property type="match status" value="1"/>
</dbReference>
<organism evidence="2 5">
    <name type="scientific">Arthrobacter bambusae</name>
    <dbReference type="NCBI Taxonomy" id="1338426"/>
    <lineage>
        <taxon>Bacteria</taxon>
        <taxon>Bacillati</taxon>
        <taxon>Actinomycetota</taxon>
        <taxon>Actinomycetes</taxon>
        <taxon>Micrococcales</taxon>
        <taxon>Micrococcaceae</taxon>
        <taxon>Arthrobacter</taxon>
    </lineage>
</organism>
<sequence length="122" mass="13514">MTPPTTMLDIPRTAHAEPEITIYGPEDCPNCEQAMRFFDRNTIAYAKITIDPGDKDHRYITEELGYTAAPVIILRFTSGANPHTVHWGGHRMDMLMATKSLVTNIRAAVETETADEAAQVPA</sequence>
<dbReference type="InterPro" id="IPR036249">
    <property type="entry name" value="Thioredoxin-like_sf"/>
</dbReference>
<protein>
    <submittedName>
        <fullName evidence="2">Glutaredoxin-like protein NrdH</fullName>
    </submittedName>
</protein>
<gene>
    <name evidence="2" type="ORF">J2S90_001689</name>
    <name evidence="3" type="ORF">J2S93_002264</name>
</gene>
<evidence type="ECO:0000313" key="3">
    <source>
        <dbReference type="EMBL" id="MDQ0180837.1"/>
    </source>
</evidence>
<dbReference type="CDD" id="cd02976">
    <property type="entry name" value="NrdH"/>
    <property type="match status" value="1"/>
</dbReference>